<dbReference type="InterPro" id="IPR011794">
    <property type="entry name" value="MerR"/>
</dbReference>
<feature type="domain" description="HTH merR-type" evidence="11">
    <location>
        <begin position="4"/>
        <end position="73"/>
    </location>
</feature>
<proteinExistence type="predicted"/>
<keyword evidence="3" id="KW-0678">Repressor</keyword>
<keyword evidence="6" id="KW-0805">Transcription regulation</keyword>
<keyword evidence="7 12" id="KW-0238">DNA-binding</keyword>
<dbReference type="PROSITE" id="PS50937">
    <property type="entry name" value="HTH_MERR_2"/>
    <property type="match status" value="1"/>
</dbReference>
<evidence type="ECO:0000313" key="13">
    <source>
        <dbReference type="Proteomes" id="UP001556220"/>
    </source>
</evidence>
<evidence type="ECO:0000313" key="12">
    <source>
        <dbReference type="EMBL" id="MEW9573646.1"/>
    </source>
</evidence>
<dbReference type="PROSITE" id="PS00552">
    <property type="entry name" value="HTH_MERR_1"/>
    <property type="match status" value="1"/>
</dbReference>
<keyword evidence="8" id="KW-0010">Activator</keyword>
<keyword evidence="5" id="KW-0476">Mercury</keyword>
<dbReference type="InterPro" id="IPR047057">
    <property type="entry name" value="MerR_fam"/>
</dbReference>
<organism evidence="12 13">
    <name type="scientific">Rhodanobacter lycopersici</name>
    <dbReference type="NCBI Taxonomy" id="3162487"/>
    <lineage>
        <taxon>Bacteria</taxon>
        <taxon>Pseudomonadati</taxon>
        <taxon>Pseudomonadota</taxon>
        <taxon>Gammaproteobacteria</taxon>
        <taxon>Lysobacterales</taxon>
        <taxon>Rhodanobacteraceae</taxon>
        <taxon>Rhodanobacter</taxon>
    </lineage>
</organism>
<evidence type="ECO:0000256" key="4">
    <source>
        <dbReference type="ARBA" id="ARBA00022723"/>
    </source>
</evidence>
<gene>
    <name evidence="12" type="ORF">ABQJ54_17980</name>
</gene>
<dbReference type="Proteomes" id="UP001556220">
    <property type="component" value="Unassembled WGS sequence"/>
</dbReference>
<evidence type="ECO:0000256" key="9">
    <source>
        <dbReference type="ARBA" id="ARBA00023163"/>
    </source>
</evidence>
<comment type="caution">
    <text evidence="12">The sequence shown here is derived from an EMBL/GenBank/DDBJ whole genome shotgun (WGS) entry which is preliminary data.</text>
</comment>
<reference evidence="12 13" key="1">
    <citation type="submission" date="2024-06" db="EMBL/GenBank/DDBJ databases">
        <authorList>
            <person name="Woo H."/>
        </authorList>
    </citation>
    <scope>NUCLEOTIDE SEQUENCE [LARGE SCALE GENOMIC DNA]</scope>
    <source>
        <strain evidence="12 13">Si-c</strain>
    </source>
</reference>
<keyword evidence="9" id="KW-0804">Transcription</keyword>
<dbReference type="Gene3D" id="1.10.1660.10">
    <property type="match status" value="1"/>
</dbReference>
<keyword evidence="4" id="KW-0479">Metal-binding</keyword>
<dbReference type="GO" id="GO:0003677">
    <property type="term" value="F:DNA binding"/>
    <property type="evidence" value="ECO:0007669"/>
    <property type="project" value="UniProtKB-KW"/>
</dbReference>
<evidence type="ECO:0000256" key="8">
    <source>
        <dbReference type="ARBA" id="ARBA00023159"/>
    </source>
</evidence>
<dbReference type="RefSeq" id="WP_367855705.1">
    <property type="nucleotide sequence ID" value="NZ_JBFOHK010000006.1"/>
</dbReference>
<protein>
    <recommendedName>
        <fullName evidence="1">Mercuric resistance operon regulatory protein</fullName>
    </recommendedName>
</protein>
<comment type="function">
    <text evidence="10">Mediates the mercuric-dependent induction of mercury resistance operon. In the absence of mercury MerR represses transcription by binding tightly to the mer operator region; when mercury is present the dimeric complex binds a single ion and becomes a potent transcriptional activator, while remaining bound to the mer site.</text>
</comment>
<evidence type="ECO:0000256" key="5">
    <source>
        <dbReference type="ARBA" id="ARBA00022914"/>
    </source>
</evidence>
<dbReference type="PANTHER" id="PTHR30204:SF69">
    <property type="entry name" value="MERR-FAMILY TRANSCRIPTIONAL REGULATOR"/>
    <property type="match status" value="1"/>
</dbReference>
<dbReference type="InterPro" id="IPR000551">
    <property type="entry name" value="MerR-type_HTH_dom"/>
</dbReference>
<keyword evidence="2" id="KW-0475">Mercuric resistance</keyword>
<dbReference type="SMART" id="SM00422">
    <property type="entry name" value="HTH_MERR"/>
    <property type="match status" value="1"/>
</dbReference>
<dbReference type="PANTHER" id="PTHR30204">
    <property type="entry name" value="REDOX-CYCLING DRUG-SENSING TRANSCRIPTIONAL ACTIVATOR SOXR"/>
    <property type="match status" value="1"/>
</dbReference>
<keyword evidence="13" id="KW-1185">Reference proteome</keyword>
<evidence type="ECO:0000256" key="2">
    <source>
        <dbReference type="ARBA" id="ARBA00022466"/>
    </source>
</evidence>
<dbReference type="InterPro" id="IPR009061">
    <property type="entry name" value="DNA-bd_dom_put_sf"/>
</dbReference>
<sequence length="133" mass="14726">MPTSYTIGTLAKSAGINVETIRYYQRCGLVPESPRIYGSIRRYGPEDLDRLRFVKRAQRVGFTLAEVATLLKLRERVCCSVTRTLAVAKLEKIDARIDELRQLRGELAGWIADCDANAGGASCPVIEHLDASV</sequence>
<evidence type="ECO:0000256" key="3">
    <source>
        <dbReference type="ARBA" id="ARBA00022491"/>
    </source>
</evidence>
<dbReference type="SUPFAM" id="SSF46955">
    <property type="entry name" value="Putative DNA-binding domain"/>
    <property type="match status" value="1"/>
</dbReference>
<dbReference type="EMBL" id="JBFOHK010000006">
    <property type="protein sequence ID" value="MEW9573646.1"/>
    <property type="molecule type" value="Genomic_DNA"/>
</dbReference>
<evidence type="ECO:0000256" key="1">
    <source>
        <dbReference type="ARBA" id="ARBA00017146"/>
    </source>
</evidence>
<dbReference type="Pfam" id="PF13411">
    <property type="entry name" value="MerR_1"/>
    <property type="match status" value="1"/>
</dbReference>
<evidence type="ECO:0000259" key="11">
    <source>
        <dbReference type="PROSITE" id="PS50937"/>
    </source>
</evidence>
<name>A0ABV3QIH7_9GAMM</name>
<evidence type="ECO:0000256" key="6">
    <source>
        <dbReference type="ARBA" id="ARBA00023015"/>
    </source>
</evidence>
<evidence type="ECO:0000256" key="10">
    <source>
        <dbReference type="ARBA" id="ARBA00024874"/>
    </source>
</evidence>
<dbReference type="CDD" id="cd04783">
    <property type="entry name" value="HTH_MerR1"/>
    <property type="match status" value="1"/>
</dbReference>
<evidence type="ECO:0000256" key="7">
    <source>
        <dbReference type="ARBA" id="ARBA00023125"/>
    </source>
</evidence>
<dbReference type="PRINTS" id="PR00040">
    <property type="entry name" value="HTHMERR"/>
</dbReference>
<accession>A0ABV3QIH7</accession>